<evidence type="ECO:0000313" key="3">
    <source>
        <dbReference type="EMBL" id="EMA02523.1"/>
    </source>
</evidence>
<dbReference type="Proteomes" id="UP000299011">
    <property type="component" value="Chromosome"/>
</dbReference>
<dbReference type="PATRIC" id="fig|523841.21.peg.1636"/>
<dbReference type="KEGG" id="hme:HFX_0469"/>
<dbReference type="HOGENOM" id="CLU_1253542_0_0_2"/>
<dbReference type="EMBL" id="CP001868">
    <property type="protein sequence ID" value="AFK18203.1"/>
    <property type="molecule type" value="Genomic_DNA"/>
</dbReference>
<dbReference type="EMBL" id="AOLO01000007">
    <property type="protein sequence ID" value="EMA02523.1"/>
    <property type="molecule type" value="Genomic_DNA"/>
</dbReference>
<evidence type="ECO:0000313" key="8">
    <source>
        <dbReference type="Proteomes" id="UP000299011"/>
    </source>
</evidence>
<reference evidence="1" key="5">
    <citation type="submission" date="2014-05" db="EMBL/GenBank/DDBJ databases">
        <authorList>
            <person name="Wang L."/>
            <person name="Yang H."/>
            <person name="Xiang H."/>
        </authorList>
    </citation>
    <scope>NUCLEOTIDE SEQUENCE</scope>
    <source>
        <strain evidence="1">CGMCC 1.2087</strain>
    </source>
</reference>
<reference evidence="1" key="1">
    <citation type="journal article" date="2012" name="Appl. Environ. Microbiol.">
        <title>Identification of the haloarchaeal phasin (PhaP) that functions in polyhydroxyalkanoate accumulation and granule formation in Haloferax mediterranei.</title>
        <authorList>
            <person name="Cai S."/>
            <person name="Cai L."/>
            <person name="Liu H."/>
            <person name="Liu X."/>
            <person name="Han J."/>
            <person name="Zhou J."/>
            <person name="Xiang H."/>
        </authorList>
    </citation>
    <scope>NUCLEOTIDE SEQUENCE</scope>
    <source>
        <strain evidence="1">CGMCC 1.2087</strain>
    </source>
</reference>
<dbReference type="PaxDb" id="523841-HFX_0469"/>
<sequence length="220" mass="23255">MLAAIVVFTASFAGGWTLAGFIDTEELDAQLGAGSFDVQLSEVGPATADSTTDQNDATNVEDTWDDYSHPTNATGEVTNTLQLGLTEASSTASYVNLNVSYHQNDTESESTNDGNATAKTLEVVRFEYNGTDLTGSRITDTNGNGIVDLHDASKADLDGLDGFTPADSTNLTIALRGNTSYHSSVDSGDGLDYTVTVQAGVNDSWRDVSVSRNNTIQYAE</sequence>
<dbReference type="EMBL" id="CP007551">
    <property type="protein sequence ID" value="AHZ22393.1"/>
    <property type="molecule type" value="Genomic_DNA"/>
</dbReference>
<proteinExistence type="predicted"/>
<protein>
    <submittedName>
        <fullName evidence="1">Uncharacterized protein</fullName>
    </submittedName>
</protein>
<reference evidence="3 6" key="3">
    <citation type="journal article" date="2014" name="PLoS Genet.">
        <title>Phylogenetically driven sequencing of extremely halophilic archaea reveals strategies for static and dynamic osmo-response.</title>
        <authorList>
            <person name="Becker E.A."/>
            <person name="Seitzer P.M."/>
            <person name="Tritt A."/>
            <person name="Larsen D."/>
            <person name="Krusor M."/>
            <person name="Yao A.I."/>
            <person name="Wu D."/>
            <person name="Madern D."/>
            <person name="Eisen J.A."/>
            <person name="Darling A.E."/>
            <person name="Facciotti M.T."/>
        </authorList>
    </citation>
    <scope>NUCLEOTIDE SEQUENCE [LARGE SCALE GENOMIC DNA]</scope>
    <source>
        <strain evidence="3">ATCC 33500</strain>
        <strain evidence="6">ATCC 33500 / DSM 1411 / JCM 8866 / NBRC 14739 / NCIMB 2177 / R-4</strain>
    </source>
</reference>
<accession>I3R1U3</accession>
<gene>
    <name evidence="1" type="ordered locus">HFX_0469</name>
    <name evidence="2" type="ORF">BM92_06910</name>
    <name evidence="3" type="ORF">C439_08070</name>
    <name evidence="4" type="ORF">E6P09_05405</name>
</gene>
<dbReference type="Proteomes" id="UP000027075">
    <property type="component" value="Chromosome"/>
</dbReference>
<dbReference type="GeneID" id="40155832"/>
<evidence type="ECO:0000313" key="2">
    <source>
        <dbReference type="EMBL" id="AHZ22393.1"/>
    </source>
</evidence>
<organism evidence="1 5">
    <name type="scientific">Haloferax mediterranei (strain ATCC 33500 / DSM 1411 / JCM 8866 / NBRC 14739 / NCIMB 2177 / R-4)</name>
    <name type="common">Halobacterium mediterranei</name>
    <dbReference type="NCBI Taxonomy" id="523841"/>
    <lineage>
        <taxon>Archaea</taxon>
        <taxon>Methanobacteriati</taxon>
        <taxon>Methanobacteriota</taxon>
        <taxon>Stenosarchaea group</taxon>
        <taxon>Halobacteria</taxon>
        <taxon>Halobacteriales</taxon>
        <taxon>Haloferacaceae</taxon>
        <taxon>Haloferax</taxon>
    </lineage>
</organism>
<dbReference type="RefSeq" id="WP_004057898.1">
    <property type="nucleotide sequence ID" value="NC_017941.2"/>
</dbReference>
<name>I3R1U3_HALMT</name>
<reference evidence="1 5" key="2">
    <citation type="journal article" date="2012" name="J. Bacteriol.">
        <title>Complete genome sequence of the metabolically versatile halophilic archaeon Haloferax mediterranei, a poly(3-hydroxybutyrate-co-3-hydroxyvalerate) producer.</title>
        <authorList>
            <person name="Han J."/>
            <person name="Zhang F."/>
            <person name="Hou J."/>
            <person name="Liu X."/>
            <person name="Li M."/>
            <person name="Liu H."/>
            <person name="Cai L."/>
            <person name="Zhang B."/>
            <person name="Chen Y."/>
            <person name="Zhou J."/>
            <person name="Hu S."/>
            <person name="Xiang H."/>
        </authorList>
    </citation>
    <scope>NUCLEOTIDE SEQUENCE [LARGE SCALE GENOMIC DNA]</scope>
    <source>
        <strain evidence="5">ATCC 33500 / DSM 1411 / JCM 8866 / NBRC 14739 / NCIMB 2177 / R-4</strain>
        <strain evidence="1">CGMCC 1.2087</strain>
    </source>
</reference>
<reference evidence="2 7" key="4">
    <citation type="submission" date="2014-04" db="EMBL/GenBank/DDBJ databases">
        <title>Transcriptional profiles of Haloferax mediterranei on the basis of nitrogen availability.</title>
        <authorList>
            <person name="Bautista V."/>
        </authorList>
    </citation>
    <scope>NUCLEOTIDE SEQUENCE [LARGE SCALE GENOMIC DNA]</scope>
    <source>
        <strain evidence="2">ATCC 33500</strain>
        <strain evidence="7">ATCC 33500 / DSM 1411 / JCM 8866 / NBRC 14739 / NCIMB 2177 / R-4</strain>
    </source>
</reference>
<dbReference type="Proteomes" id="UP000006469">
    <property type="component" value="Chromosome"/>
</dbReference>
<evidence type="ECO:0000313" key="5">
    <source>
        <dbReference type="Proteomes" id="UP000006469"/>
    </source>
</evidence>
<evidence type="ECO:0000313" key="1">
    <source>
        <dbReference type="EMBL" id="AFK18203.1"/>
    </source>
</evidence>
<keyword evidence="6" id="KW-1185">Reference proteome</keyword>
<evidence type="ECO:0000313" key="4">
    <source>
        <dbReference type="EMBL" id="QCQ74730.1"/>
    </source>
</evidence>
<dbReference type="Proteomes" id="UP000011603">
    <property type="component" value="Unassembled WGS sequence"/>
</dbReference>
<evidence type="ECO:0000313" key="7">
    <source>
        <dbReference type="Proteomes" id="UP000027075"/>
    </source>
</evidence>
<evidence type="ECO:0000313" key="6">
    <source>
        <dbReference type="Proteomes" id="UP000011603"/>
    </source>
</evidence>
<dbReference type="EMBL" id="CP039139">
    <property type="protein sequence ID" value="QCQ74730.1"/>
    <property type="molecule type" value="Genomic_DNA"/>
</dbReference>
<dbReference type="AlphaFoldDB" id="I3R1U3"/>
<reference evidence="4 8" key="6">
    <citation type="submission" date="2019-04" db="EMBL/GenBank/DDBJ databases">
        <title>Methylomes of two halophilic Archaea, Haloarcula marismortui and Haloferax mediterranei.</title>
        <authorList>
            <person name="DasSarma S."/>
            <person name="DasSarma P."/>
            <person name="DasSarma S."/>
            <person name="Fomenkov A."/>
            <person name="Vincze T."/>
            <person name="Anton B.P."/>
            <person name="Roberts R.J."/>
        </authorList>
    </citation>
    <scope>NUCLEOTIDE SEQUENCE [LARGE SCALE GENOMIC DNA]</scope>
    <source>
        <strain evidence="4">ATCC 33500</strain>
        <strain evidence="8">ATCC 33500 / DSM 1411 / JCM 8866 / NBRC 14739 / NCIMB 2177 / R-4</strain>
    </source>
</reference>
<dbReference type="STRING" id="523841.HFX_0469"/>